<feature type="transmembrane region" description="Helical" evidence="1">
    <location>
        <begin position="34"/>
        <end position="54"/>
    </location>
</feature>
<sequence>MKQSPLFSGIVYIALGLLFTYLAVANVTETGWGFFSYVLVLLATFDIGSGIRMIQFHFKLKQIQKKS</sequence>
<dbReference type="InterPro" id="IPR025426">
    <property type="entry name" value="DUF4305"/>
</dbReference>
<proteinExistence type="predicted"/>
<keyword evidence="1" id="KW-0472">Membrane</keyword>
<dbReference type="EMBL" id="JACWFH010000037">
    <property type="protein sequence ID" value="MBY0099530.1"/>
    <property type="molecule type" value="Genomic_DNA"/>
</dbReference>
<comment type="caution">
    <text evidence="2">The sequence shown here is derived from an EMBL/GenBank/DDBJ whole genome shotgun (WGS) entry which is preliminary data.</text>
</comment>
<evidence type="ECO:0000256" key="1">
    <source>
        <dbReference type="SAM" id="Phobius"/>
    </source>
</evidence>
<keyword evidence="1" id="KW-0812">Transmembrane</keyword>
<organism evidence="2 3">
    <name type="scientific">Mesobacillus maritimus</name>
    <dbReference type="NCBI Taxonomy" id="1643336"/>
    <lineage>
        <taxon>Bacteria</taxon>
        <taxon>Bacillati</taxon>
        <taxon>Bacillota</taxon>
        <taxon>Bacilli</taxon>
        <taxon>Bacillales</taxon>
        <taxon>Bacillaceae</taxon>
        <taxon>Mesobacillus</taxon>
    </lineage>
</organism>
<feature type="transmembrane region" description="Helical" evidence="1">
    <location>
        <begin position="7"/>
        <end position="28"/>
    </location>
</feature>
<dbReference type="Proteomes" id="UP000769780">
    <property type="component" value="Unassembled WGS sequence"/>
</dbReference>
<keyword evidence="3" id="KW-1185">Reference proteome</keyword>
<accession>A0ABS7KBR8</accession>
<keyword evidence="1" id="KW-1133">Transmembrane helix</keyword>
<dbReference type="RefSeq" id="WP_221875747.1">
    <property type="nucleotide sequence ID" value="NZ_JACWFH010000037.1"/>
</dbReference>
<reference evidence="2 3" key="1">
    <citation type="submission" date="2020-07" db="EMBL/GenBank/DDBJ databases">
        <title>Fungal Genomes of the International Space Station.</title>
        <authorList>
            <person name="Seuylemezian A."/>
            <person name="Singh N.K."/>
            <person name="Wood J."/>
            <person name="Venkateswaran K."/>
        </authorList>
    </citation>
    <scope>NUCLEOTIDE SEQUENCE [LARGE SCALE GENOMIC DNA]</scope>
    <source>
        <strain evidence="2 3">PL-B2</strain>
    </source>
</reference>
<evidence type="ECO:0000313" key="3">
    <source>
        <dbReference type="Proteomes" id="UP000769780"/>
    </source>
</evidence>
<dbReference type="Pfam" id="PF14146">
    <property type="entry name" value="DUF4305"/>
    <property type="match status" value="1"/>
</dbReference>
<gene>
    <name evidence="2" type="ORF">H0185_22460</name>
</gene>
<protein>
    <submittedName>
        <fullName evidence="2">YdiK family protein</fullName>
    </submittedName>
</protein>
<evidence type="ECO:0000313" key="2">
    <source>
        <dbReference type="EMBL" id="MBY0099530.1"/>
    </source>
</evidence>
<name>A0ABS7KBR8_9BACI</name>